<evidence type="ECO:0000256" key="2">
    <source>
        <dbReference type="SAM" id="SignalP"/>
    </source>
</evidence>
<sequence length="663" mass="68873">MALSTLLVIFISVIGIWAKSIPVTGSVDDVEVSDQAGNRLVFAHFMIGITSDRNSASAYDDDMQRAKSLGIDAFALNIGVDSYTDQQLELAYESAATNGMKVFLSFDFNWWNTGQASAVGQKISQYSNKPAQLMVDNKVFVSSFAGDGLDVAALRAAAGRQIFFAPNFHPSQGTDISLVDGLLNWMAWPNNGNNKAPSAGANVSVADGDKVYVNALAGKAYVAPVSPWFSTHFGPEVSYSKNWVFPSDLLWYNRWNEVLALGPRFIEIVTWNDYGESHYIGPLKSPHTDDGASRWVNDMPHDGWLEISKPFIAAFKDGAKSPNKYITDEKLVYWYRPAPRDVNCDATDTCMVPANNGSGNYFLGRPNGWQSMQDSVFVVTLLQSPATVQANSGGSVYQYDAPAGAYAQAVPMNVGVQAFSISRNGKAVLSGVSLKPIINGCVCGLYNFNAYVGSLPPGFNDPLQPDGLAAFLQGLHVTTCHPTPSLGTVPPTASTTSSTSLPPTGPPTTTSSTICSASPCPAGSSTITLDVTDTVTQTVTQTVTITYCPGGSGGGGGGGGGAGGGGGGGGAGGGGGPEGAGGGQICTGGTGPGNYVGLCNFSCGYGYCPPGPCTCTQYGAPVPVPPSTEANGIPLPGEDDSYAGLCSFACGHGYCPPTACTTQ</sequence>
<dbReference type="EMBL" id="JAQIZZ010000007">
    <property type="protein sequence ID" value="KAJ5532968.1"/>
    <property type="molecule type" value="Genomic_DNA"/>
</dbReference>
<keyword evidence="2" id="KW-0732">Signal</keyword>
<feature type="compositionally biased region" description="Low complexity" evidence="1">
    <location>
        <begin position="488"/>
        <end position="513"/>
    </location>
</feature>
<accession>A0AAD6GDH0</accession>
<feature type="region of interest" description="Disordered" evidence="1">
    <location>
        <begin position="484"/>
        <end position="513"/>
    </location>
</feature>
<dbReference type="Pfam" id="PF03659">
    <property type="entry name" value="Glyco_hydro_71"/>
    <property type="match status" value="1"/>
</dbReference>
<dbReference type="AlphaFoldDB" id="A0AAD6GDH0"/>
<dbReference type="Gene3D" id="3.20.20.80">
    <property type="entry name" value="Glycosidases"/>
    <property type="match status" value="1"/>
</dbReference>
<dbReference type="GO" id="GO:0051118">
    <property type="term" value="F:glucan endo-1,3-alpha-glucosidase activity"/>
    <property type="evidence" value="ECO:0007669"/>
    <property type="project" value="InterPro"/>
</dbReference>
<comment type="caution">
    <text evidence="3">The sequence shown here is derived from an EMBL/GenBank/DDBJ whole genome shotgun (WGS) entry which is preliminary data.</text>
</comment>
<feature type="signal peptide" evidence="2">
    <location>
        <begin position="1"/>
        <end position="18"/>
    </location>
</feature>
<protein>
    <submittedName>
        <fullName evidence="3">Alpha-1-3-glucanase/mutanase</fullName>
    </submittedName>
</protein>
<dbReference type="Proteomes" id="UP001220324">
    <property type="component" value="Unassembled WGS sequence"/>
</dbReference>
<dbReference type="CDD" id="cd11577">
    <property type="entry name" value="GH71"/>
    <property type="match status" value="1"/>
</dbReference>
<name>A0AAD6GDH0_9EURO</name>
<organism evidence="3 4">
    <name type="scientific">Penicillium frequentans</name>
    <dbReference type="NCBI Taxonomy" id="3151616"/>
    <lineage>
        <taxon>Eukaryota</taxon>
        <taxon>Fungi</taxon>
        <taxon>Dikarya</taxon>
        <taxon>Ascomycota</taxon>
        <taxon>Pezizomycotina</taxon>
        <taxon>Eurotiomycetes</taxon>
        <taxon>Eurotiomycetidae</taxon>
        <taxon>Eurotiales</taxon>
        <taxon>Aspergillaceae</taxon>
        <taxon>Penicillium</taxon>
    </lineage>
</organism>
<keyword evidence="4" id="KW-1185">Reference proteome</keyword>
<feature type="chain" id="PRO_5042046134" evidence="2">
    <location>
        <begin position="19"/>
        <end position="663"/>
    </location>
</feature>
<evidence type="ECO:0000313" key="4">
    <source>
        <dbReference type="Proteomes" id="UP001220324"/>
    </source>
</evidence>
<dbReference type="InterPro" id="IPR005197">
    <property type="entry name" value="Glyco_hydro_71"/>
</dbReference>
<proteinExistence type="predicted"/>
<gene>
    <name evidence="3" type="ORF">N7494_009520</name>
</gene>
<evidence type="ECO:0000313" key="3">
    <source>
        <dbReference type="EMBL" id="KAJ5532968.1"/>
    </source>
</evidence>
<evidence type="ECO:0000256" key="1">
    <source>
        <dbReference type="SAM" id="MobiDB-lite"/>
    </source>
</evidence>
<reference evidence="3 4" key="1">
    <citation type="journal article" date="2023" name="IMA Fungus">
        <title>Comparative genomic study of the Penicillium genus elucidates a diverse pangenome and 15 lateral gene transfer events.</title>
        <authorList>
            <person name="Petersen C."/>
            <person name="Sorensen T."/>
            <person name="Nielsen M.R."/>
            <person name="Sondergaard T.E."/>
            <person name="Sorensen J.L."/>
            <person name="Fitzpatrick D.A."/>
            <person name="Frisvad J.C."/>
            <person name="Nielsen K.L."/>
        </authorList>
    </citation>
    <scope>NUCLEOTIDE SEQUENCE [LARGE SCALE GENOMIC DNA]</scope>
    <source>
        <strain evidence="3 4">IBT 35679</strain>
    </source>
</reference>